<gene>
    <name evidence="2" type="ORF">AWM79_12265</name>
</gene>
<organism evidence="2 3">
    <name type="scientific">Pseudomonas agarici</name>
    <dbReference type="NCBI Taxonomy" id="46677"/>
    <lineage>
        <taxon>Bacteria</taxon>
        <taxon>Pseudomonadati</taxon>
        <taxon>Pseudomonadota</taxon>
        <taxon>Gammaproteobacteria</taxon>
        <taxon>Pseudomonadales</taxon>
        <taxon>Pseudomonadaceae</taxon>
        <taxon>Pseudomonas</taxon>
    </lineage>
</organism>
<protein>
    <submittedName>
        <fullName evidence="2">Conjugal transfer protein</fullName>
    </submittedName>
</protein>
<name>A0A0X1T1Z3_PSEAA</name>
<reference evidence="2 3" key="1">
    <citation type="submission" date="2016-01" db="EMBL/GenBank/DDBJ databases">
        <authorList>
            <person name="McClelland M."/>
            <person name="Jain A."/>
            <person name="Saraogi P."/>
            <person name="Mendelson R."/>
            <person name="Westerman R."/>
            <person name="SanMiguel P."/>
            <person name="Csonka L."/>
        </authorList>
    </citation>
    <scope>NUCLEOTIDE SEQUENCE [LARGE SCALE GENOMIC DNA]</scope>
    <source>
        <strain evidence="2 3">NCPPB 2472</strain>
    </source>
</reference>
<accession>A0A0X1T1Z3</accession>
<dbReference type="RefSeq" id="WP_060782948.1">
    <property type="nucleotide sequence ID" value="NZ_CP014135.1"/>
</dbReference>
<dbReference type="AlphaFoldDB" id="A0A0X1T1Z3"/>
<keyword evidence="1" id="KW-0732">Signal</keyword>
<dbReference type="InterPro" id="IPR022293">
    <property type="entry name" value="Integrating-conj_element"/>
</dbReference>
<feature type="signal peptide" evidence="1">
    <location>
        <begin position="1"/>
        <end position="34"/>
    </location>
</feature>
<evidence type="ECO:0000313" key="2">
    <source>
        <dbReference type="EMBL" id="AMB86031.1"/>
    </source>
</evidence>
<feature type="chain" id="PRO_5007035936" evidence="1">
    <location>
        <begin position="35"/>
        <end position="260"/>
    </location>
</feature>
<keyword evidence="3" id="KW-1185">Reference proteome</keyword>
<dbReference type="NCBIfam" id="TIGR03759">
    <property type="entry name" value="conj_TIGR03759"/>
    <property type="match status" value="1"/>
</dbReference>
<dbReference type="EMBL" id="CP014135">
    <property type="protein sequence ID" value="AMB86031.1"/>
    <property type="molecule type" value="Genomic_DNA"/>
</dbReference>
<dbReference type="STRING" id="46677.AWM79_12265"/>
<sequence>MHASIIFRKTENFVTTRRYLTGLAVLTFAYGCHAAPTLATTTASTQAFSESKDSLAGTSQTELAREWGLTTQEWRRYRTVMDGPRGIYSPGLDPLTALGIEATSAEERRRYAELQVRAERQRIDKELAYQRAYDQAFSRLYPNEKVIQIASSSKPSSPSSQSALKGDGRLALFVQENCTACIARLKDLQAQKQAFDLYFIGSQGDDERIRRWAILAGVDPVSVRNRQVTLNHDAGRWLGLGLGGDLPAVVREVSGQWQRQ</sequence>
<evidence type="ECO:0000313" key="3">
    <source>
        <dbReference type="Proteomes" id="UP000063229"/>
    </source>
</evidence>
<evidence type="ECO:0000256" key="1">
    <source>
        <dbReference type="SAM" id="SignalP"/>
    </source>
</evidence>
<dbReference type="KEGG" id="pagb:AWM79_12265"/>
<proteinExistence type="predicted"/>
<dbReference type="Proteomes" id="UP000063229">
    <property type="component" value="Chromosome"/>
</dbReference>